<organism evidence="6 7">
    <name type="scientific">Lolium multiflorum</name>
    <name type="common">Italian ryegrass</name>
    <name type="synonym">Lolium perenne subsp. multiflorum</name>
    <dbReference type="NCBI Taxonomy" id="4521"/>
    <lineage>
        <taxon>Eukaryota</taxon>
        <taxon>Viridiplantae</taxon>
        <taxon>Streptophyta</taxon>
        <taxon>Embryophyta</taxon>
        <taxon>Tracheophyta</taxon>
        <taxon>Spermatophyta</taxon>
        <taxon>Magnoliopsida</taxon>
        <taxon>Liliopsida</taxon>
        <taxon>Poales</taxon>
        <taxon>Poaceae</taxon>
        <taxon>BOP clade</taxon>
        <taxon>Pooideae</taxon>
        <taxon>Poodae</taxon>
        <taxon>Poeae</taxon>
        <taxon>Poeae Chloroplast Group 2 (Poeae type)</taxon>
        <taxon>Loliodinae</taxon>
        <taxon>Loliinae</taxon>
        <taxon>Lolium</taxon>
    </lineage>
</organism>
<feature type="compositionally biased region" description="Acidic residues" evidence="4">
    <location>
        <begin position="854"/>
        <end position="867"/>
    </location>
</feature>
<evidence type="ECO:0000256" key="1">
    <source>
        <dbReference type="ARBA" id="ARBA00007210"/>
    </source>
</evidence>
<evidence type="ECO:0000256" key="4">
    <source>
        <dbReference type="SAM" id="MobiDB-lite"/>
    </source>
</evidence>
<evidence type="ECO:0000256" key="3">
    <source>
        <dbReference type="ARBA" id="ARBA00022483"/>
    </source>
</evidence>
<dbReference type="GO" id="GO:0006893">
    <property type="term" value="P:Golgi to plasma membrane transport"/>
    <property type="evidence" value="ECO:0007669"/>
    <property type="project" value="TreeGrafter"/>
</dbReference>
<feature type="region of interest" description="Disordered" evidence="4">
    <location>
        <begin position="733"/>
        <end position="813"/>
    </location>
</feature>
<feature type="compositionally biased region" description="Polar residues" evidence="4">
    <location>
        <begin position="754"/>
        <end position="763"/>
    </location>
</feature>
<evidence type="ECO:0000313" key="6">
    <source>
        <dbReference type="EMBL" id="KAK1607222.1"/>
    </source>
</evidence>
<dbReference type="InterPro" id="IPR016159">
    <property type="entry name" value="Cullin_repeat-like_dom_sf"/>
</dbReference>
<feature type="compositionally biased region" description="Acidic residues" evidence="4">
    <location>
        <begin position="13"/>
        <end position="45"/>
    </location>
</feature>
<dbReference type="Proteomes" id="UP001231189">
    <property type="component" value="Unassembled WGS sequence"/>
</dbReference>
<keyword evidence="3" id="KW-0268">Exocytosis</keyword>
<feature type="region of interest" description="Disordered" evidence="4">
    <location>
        <begin position="1"/>
        <end position="58"/>
    </location>
</feature>
<keyword evidence="7" id="KW-1185">Reference proteome</keyword>
<accession>A0AAD8QR65</accession>
<sequence length="950" mass="104460">MASSWRQPRREDSYDDDEEEDYEEEEEDDEDDDYEEQEDDEEGTEEGTTGENSPAPYNMELHSMTAKGIKHLCSELLEINEASQEDFQRNVHLTYLSFLRLFQEAGDLEKDVDHLKRQAMAQRSLIQQLTDNIYSSSMVPDNSAIDPFELDVCSPTTVDPLDVLLSEHRMEEAMELLEAEGQALEQLHSDDARVIASSMSALSARRARVADRFASLADSPRTPPRRELLRALSGLCKLGDSQRANHLLFKFYRSDAVRRVDELRCSSSSHRNYIKELACTVFSSVLEASRSFVALHGRQQPSPELSRWAREEIEDFIAAFREYVGSISEAGSGDGLALATEAASCAVSYSSMLRTVVPEEDILALIRPCMEKVLATYTKHLKKVVRLLVSSDAWVLGKFLMSGILRRKTSSPLPIGNETEHCLLTASGRKFATLMQEVVEDVSPLLRLGMKSSVLQLLSGLFREYTHSVLAVDVVDQQQQYMWQLSFLINCTTLVSLFPIIARGIFMSNNNQASSNQAAQTELDGLTLFIKEASGQVWAQFCQQFIRDTMSSLQDRSTTTHDVQGGTMPCSAFQVVFLRLRRLSDLYGVILAGKDGTMRKLLQQLMEAIIIWLHSNLDTWIFHHAQNNLPRDTLLHQIQLDVNFLLQVAQFCGFSSDSIRTSALDLLSKAEEKVSSLEQSMASSGAIHEEAWASDAAKRAVQVLTGDGVNSSTSQEDVANSEEDVLKAGGVSMTTSAQESDEEIDNRIDDSVAGSGQSDTPETWSGEHAGSHALGDSGGDGKSSEEFVSVEDDGGAAEGGTEDAVSPGSPIGTIVLDSEKHKLLVDNIPIDVHGDSLNGLGGSNADMEATPCDPQEDEDEDDDDESALPEFLQDKMNPIPVISDQSGTDTTSVSSAEMESGDQHSDPGSGSSGGHGWRRRAGAPAAAKGDGGIRKRREGLSRNSRPRWRQ</sequence>
<keyword evidence="2" id="KW-0813">Transport</keyword>
<dbReference type="InterPro" id="IPR032403">
    <property type="entry name" value="Exo84_C"/>
</dbReference>
<dbReference type="Pfam" id="PF16528">
    <property type="entry name" value="Exo84_C"/>
    <property type="match status" value="1"/>
</dbReference>
<feature type="compositionally biased region" description="Polar residues" evidence="4">
    <location>
        <begin position="883"/>
        <end position="897"/>
    </location>
</feature>
<proteinExistence type="inferred from homology"/>
<comment type="similarity">
    <text evidence="1">Belongs to the EXO84 family.</text>
</comment>
<evidence type="ECO:0000259" key="5">
    <source>
        <dbReference type="Pfam" id="PF16528"/>
    </source>
</evidence>
<dbReference type="PANTHER" id="PTHR21426:SF13">
    <property type="entry name" value="OS08G0566700 PROTEIN"/>
    <property type="match status" value="1"/>
</dbReference>
<reference evidence="6" key="1">
    <citation type="submission" date="2023-07" db="EMBL/GenBank/DDBJ databases">
        <title>A chromosome-level genome assembly of Lolium multiflorum.</title>
        <authorList>
            <person name="Chen Y."/>
            <person name="Copetti D."/>
            <person name="Kolliker R."/>
            <person name="Studer B."/>
        </authorList>
    </citation>
    <scope>NUCLEOTIDE SEQUENCE</scope>
    <source>
        <strain evidence="6">02402/16</strain>
        <tissue evidence="6">Leaf</tissue>
    </source>
</reference>
<comment type="caution">
    <text evidence="6">The sequence shown here is derived from an EMBL/GenBank/DDBJ whole genome shotgun (WGS) entry which is preliminary data.</text>
</comment>
<dbReference type="AlphaFoldDB" id="A0AAD8QR65"/>
<protein>
    <recommendedName>
        <fullName evidence="5">Exocyst component Exo84 C-terminal domain-containing protein</fullName>
    </recommendedName>
</protein>
<evidence type="ECO:0000256" key="2">
    <source>
        <dbReference type="ARBA" id="ARBA00022448"/>
    </source>
</evidence>
<feature type="domain" description="Exocyst component Exo84 C-terminal" evidence="5">
    <location>
        <begin position="157"/>
        <end position="326"/>
    </location>
</feature>
<dbReference type="GO" id="GO:0000145">
    <property type="term" value="C:exocyst"/>
    <property type="evidence" value="ECO:0007669"/>
    <property type="project" value="InterPro"/>
</dbReference>
<gene>
    <name evidence="6" type="ORF">QYE76_030895</name>
</gene>
<dbReference type="PANTHER" id="PTHR21426">
    <property type="entry name" value="EXOCYST COMPLEX COMPONENT 8"/>
    <property type="match status" value="1"/>
</dbReference>
<dbReference type="GO" id="GO:0008104">
    <property type="term" value="P:intracellular protein localization"/>
    <property type="evidence" value="ECO:0007669"/>
    <property type="project" value="TreeGrafter"/>
</dbReference>
<dbReference type="EMBL" id="JAUUTY010000007">
    <property type="protein sequence ID" value="KAK1607222.1"/>
    <property type="molecule type" value="Genomic_DNA"/>
</dbReference>
<evidence type="ECO:0000313" key="7">
    <source>
        <dbReference type="Proteomes" id="UP001231189"/>
    </source>
</evidence>
<dbReference type="GO" id="GO:0006887">
    <property type="term" value="P:exocytosis"/>
    <property type="evidence" value="ECO:0007669"/>
    <property type="project" value="UniProtKB-KW"/>
</dbReference>
<feature type="region of interest" description="Disordered" evidence="4">
    <location>
        <begin position="831"/>
        <end position="950"/>
    </location>
</feature>
<dbReference type="SUPFAM" id="SSF74788">
    <property type="entry name" value="Cullin repeat-like"/>
    <property type="match status" value="1"/>
</dbReference>
<dbReference type="InterPro" id="IPR033961">
    <property type="entry name" value="Exo84"/>
</dbReference>
<name>A0AAD8QR65_LOLMU</name>